<dbReference type="Proteomes" id="UP000295633">
    <property type="component" value="Unassembled WGS sequence"/>
</dbReference>
<keyword evidence="1" id="KW-0472">Membrane</keyword>
<keyword evidence="2" id="KW-0732">Signal</keyword>
<dbReference type="RefSeq" id="WP_133398730.1">
    <property type="nucleotide sequence ID" value="NZ_SMZX01000001.1"/>
</dbReference>
<name>A0A4R5YK34_9MICO</name>
<dbReference type="NCBIfam" id="TIGR01167">
    <property type="entry name" value="LPXTG_anchor"/>
    <property type="match status" value="1"/>
</dbReference>
<sequence>MWGNIWRAAIVVGVIAGAGSTSAYAADGSYVPSSPPEDGLDGSVVQALCVNEAPTIGYSVVRVAATAPTGSLSTGPAAPSTPTAELVIRGNGQEIAVPLRVDASGEGSGSILWPGVEVASDGTVEALPGWVRSGDGWEPRNDAAAWTTGDVTAQLRVGDDSIDVPLAYPGYSDDCATPVGVASGGVSGGLPQTGGQWPVAAAVGGTAAVVAGAVLVSRRRRRVES</sequence>
<evidence type="ECO:0000256" key="1">
    <source>
        <dbReference type="SAM" id="Phobius"/>
    </source>
</evidence>
<feature type="signal peptide" evidence="2">
    <location>
        <begin position="1"/>
        <end position="25"/>
    </location>
</feature>
<protein>
    <submittedName>
        <fullName evidence="3">LPXTG cell wall anchor domain-containing protein</fullName>
    </submittedName>
</protein>
<accession>A0A4R5YK34</accession>
<dbReference type="EMBL" id="SMZX01000001">
    <property type="protein sequence ID" value="TDL45556.1"/>
    <property type="molecule type" value="Genomic_DNA"/>
</dbReference>
<feature type="transmembrane region" description="Helical" evidence="1">
    <location>
        <begin position="197"/>
        <end position="216"/>
    </location>
</feature>
<evidence type="ECO:0000256" key="2">
    <source>
        <dbReference type="SAM" id="SignalP"/>
    </source>
</evidence>
<keyword evidence="1" id="KW-0812">Transmembrane</keyword>
<reference evidence="3 4" key="1">
    <citation type="submission" date="2019-03" db="EMBL/GenBank/DDBJ databases">
        <title>Genome Sequencing and Assembly of Various Microbes Isolated from Partially Reclaimed Soil and Acid Mine Drainage (AMD) Site.</title>
        <authorList>
            <person name="Steinbock B."/>
            <person name="Bechtold R."/>
            <person name="Sevigny J.L."/>
            <person name="Thomas D."/>
            <person name="Cuthill L.R."/>
            <person name="Aveiro Johannsen E.J."/>
            <person name="Thomas K."/>
            <person name="Ghosh A."/>
        </authorList>
    </citation>
    <scope>NUCLEOTIDE SEQUENCE [LARGE SCALE GENOMIC DNA]</scope>
    <source>
        <strain evidence="3 4">F-B2</strain>
    </source>
</reference>
<comment type="caution">
    <text evidence="3">The sequence shown here is derived from an EMBL/GenBank/DDBJ whole genome shotgun (WGS) entry which is preliminary data.</text>
</comment>
<evidence type="ECO:0000313" key="3">
    <source>
        <dbReference type="EMBL" id="TDL45556.1"/>
    </source>
</evidence>
<proteinExistence type="predicted"/>
<feature type="chain" id="PRO_5020995585" evidence="2">
    <location>
        <begin position="26"/>
        <end position="225"/>
    </location>
</feature>
<organism evidence="3 4">
    <name type="scientific">Microbacterium oleivorans</name>
    <dbReference type="NCBI Taxonomy" id="273677"/>
    <lineage>
        <taxon>Bacteria</taxon>
        <taxon>Bacillati</taxon>
        <taxon>Actinomycetota</taxon>
        <taxon>Actinomycetes</taxon>
        <taxon>Micrococcales</taxon>
        <taxon>Microbacteriaceae</taxon>
        <taxon>Microbacterium</taxon>
    </lineage>
</organism>
<dbReference type="AlphaFoldDB" id="A0A4R5YK34"/>
<gene>
    <name evidence="3" type="ORF">E2R54_03620</name>
</gene>
<evidence type="ECO:0000313" key="4">
    <source>
        <dbReference type="Proteomes" id="UP000295633"/>
    </source>
</evidence>
<keyword evidence="1" id="KW-1133">Transmembrane helix</keyword>